<dbReference type="EMBL" id="MOBI01000021">
    <property type="protein sequence ID" value="ROM93865.1"/>
    <property type="molecule type" value="Genomic_DNA"/>
</dbReference>
<name>A0A423GNE4_9PSED</name>
<accession>A0A423GNE4</accession>
<dbReference type="PRINTS" id="PR01305">
    <property type="entry name" value="SSPAKPROTEIN"/>
</dbReference>
<evidence type="ECO:0000313" key="1">
    <source>
        <dbReference type="EMBL" id="ROM93865.1"/>
    </source>
</evidence>
<dbReference type="InterPro" id="IPR003065">
    <property type="entry name" value="Invas_SpaK"/>
</dbReference>
<dbReference type="CDD" id="cd17035">
    <property type="entry name" value="T3SC_IB_Spa15-like"/>
    <property type="match status" value="1"/>
</dbReference>
<evidence type="ECO:0000313" key="2">
    <source>
        <dbReference type="Proteomes" id="UP000284684"/>
    </source>
</evidence>
<protein>
    <recommendedName>
        <fullName evidence="3">Type III secretion system chaperone SpaK</fullName>
    </recommendedName>
</protein>
<dbReference type="Proteomes" id="UP000284684">
    <property type="component" value="Unassembled WGS sequence"/>
</dbReference>
<organism evidence="1 2">
    <name type="scientific">Pseudomonas brassicacearum</name>
    <dbReference type="NCBI Taxonomy" id="930166"/>
    <lineage>
        <taxon>Bacteria</taxon>
        <taxon>Pseudomonadati</taxon>
        <taxon>Pseudomonadota</taxon>
        <taxon>Gammaproteobacteria</taxon>
        <taxon>Pseudomonadales</taxon>
        <taxon>Pseudomonadaceae</taxon>
        <taxon>Pseudomonas</taxon>
    </lineage>
</organism>
<dbReference type="AlphaFoldDB" id="A0A423GNE4"/>
<gene>
    <name evidence="1" type="ORF">BK658_19585</name>
</gene>
<reference evidence="1 2" key="1">
    <citation type="submission" date="2016-10" db="EMBL/GenBank/DDBJ databases">
        <title>Comparative genome analysis of multiple Pseudomonas spp. focuses on biocontrol and plant growth promoting traits.</title>
        <authorList>
            <person name="Tao X.-Y."/>
            <person name="Taylor C.G."/>
        </authorList>
    </citation>
    <scope>NUCLEOTIDE SEQUENCE [LARGE SCALE GENOMIC DNA]</scope>
    <source>
        <strain evidence="1 2">37D10</strain>
    </source>
</reference>
<proteinExistence type="predicted"/>
<dbReference type="Gene3D" id="3.30.1460.10">
    <property type="match status" value="1"/>
</dbReference>
<dbReference type="Pfam" id="PF03519">
    <property type="entry name" value="Invas_SpaK"/>
    <property type="match status" value="1"/>
</dbReference>
<evidence type="ECO:0008006" key="3">
    <source>
        <dbReference type="Google" id="ProtNLM"/>
    </source>
</evidence>
<dbReference type="SUPFAM" id="SSF69635">
    <property type="entry name" value="Type III secretory system chaperone-like"/>
    <property type="match status" value="1"/>
</dbReference>
<sequence>MQNIDIASLLREALTLSGCSDKQIGTFDGHSTIELELTSLPAINIGVVDNDLWFWSGLIETGDMLLAHRSEDLLRFLMRGCAFARTEQMQLVETNGMLEVRVMLADSACADAASLADTVDAYLTALTSLCDLVRQ</sequence>
<comment type="caution">
    <text evidence="1">The sequence shown here is derived from an EMBL/GenBank/DDBJ whole genome shotgun (WGS) entry which is preliminary data.</text>
</comment>
<dbReference type="RefSeq" id="WP_123583878.1">
    <property type="nucleotide sequence ID" value="NZ_MOBI01000021.1"/>
</dbReference>